<dbReference type="PANTHER" id="PTHR15108">
    <property type="entry name" value="N-ACYLGLUCOSAMINE-2-EPIMERASE"/>
    <property type="match status" value="1"/>
</dbReference>
<dbReference type="Pfam" id="PF07221">
    <property type="entry name" value="GlcNAc_2-epim"/>
    <property type="match status" value="1"/>
</dbReference>
<evidence type="ECO:0000313" key="4">
    <source>
        <dbReference type="EMBL" id="MSS84171.1"/>
    </source>
</evidence>
<dbReference type="GO" id="GO:0016853">
    <property type="term" value="F:isomerase activity"/>
    <property type="evidence" value="ECO:0007669"/>
    <property type="project" value="UniProtKB-KW"/>
</dbReference>
<dbReference type="AlphaFoldDB" id="A0A6N7W439"/>
<keyword evidence="5" id="KW-1185">Reference proteome</keyword>
<sequence length="443" mass="50125">MGWLNSVEHSRWLSRQMQALLEHGHAARAETGFGYFGADGQVDEDKPIDLAITARMTYVYSLGTLMGIPGSRRFCDHGLHCLAKYFKDPVYGGWFSAIKHRAPDGVGIPWSEAAADKWQYAHAFLILAAAAAAVANRPGAFELLREALDNQEEYWLSEDTGLVKDRYARDWSTGAPYRGMNSLMHTIEAYMAAAEATTDPEWVSRAEVMLHMVSEVAAPFDWRVPEHFDEQWRPDPSFNKDNPSAHYYPYGSLIGHGMELARLSVQMRSALRSLGRPEPEYLMRMATELFERARLDGWRRDGVPGFIYTVNFDGEPVLRDHLQWVVSEGICATLALRRAVLDDGGTTGDVEAYEHSYRSWLDYLNDYMMIEPGVFARVLGPDNEPVAETIPNRPDIYHTLQAFLMPRVPLWPPFASALSRGLLDHPEQPPADKRSWNVFGRAR</sequence>
<accession>A0A6N7W439</accession>
<dbReference type="GO" id="GO:0005975">
    <property type="term" value="P:carbohydrate metabolic process"/>
    <property type="evidence" value="ECO:0007669"/>
    <property type="project" value="InterPro"/>
</dbReference>
<gene>
    <name evidence="4" type="ORF">FYJ24_05190</name>
</gene>
<feature type="region of interest" description="Disordered" evidence="3">
    <location>
        <begin position="422"/>
        <end position="443"/>
    </location>
</feature>
<dbReference type="Proteomes" id="UP000470875">
    <property type="component" value="Unassembled WGS sequence"/>
</dbReference>
<evidence type="ECO:0000256" key="3">
    <source>
        <dbReference type="SAM" id="MobiDB-lite"/>
    </source>
</evidence>
<dbReference type="InterPro" id="IPR008928">
    <property type="entry name" value="6-hairpin_glycosidase_sf"/>
</dbReference>
<reference evidence="4 5" key="1">
    <citation type="submission" date="2019-08" db="EMBL/GenBank/DDBJ databases">
        <title>In-depth cultivation of the pig gut microbiome towards novel bacterial diversity and tailored functional studies.</title>
        <authorList>
            <person name="Wylensek D."/>
            <person name="Hitch T.C.A."/>
            <person name="Clavel T."/>
        </authorList>
    </citation>
    <scope>NUCLEOTIDE SEQUENCE [LARGE SCALE GENOMIC DNA]</scope>
    <source>
        <strain evidence="4 5">WB03_NA08</strain>
    </source>
</reference>
<dbReference type="RefSeq" id="WP_154544277.1">
    <property type="nucleotide sequence ID" value="NZ_VULO01000005.1"/>
</dbReference>
<evidence type="ECO:0000256" key="1">
    <source>
        <dbReference type="ARBA" id="ARBA00008558"/>
    </source>
</evidence>
<feature type="compositionally biased region" description="Basic and acidic residues" evidence="3">
    <location>
        <begin position="422"/>
        <end position="435"/>
    </location>
</feature>
<organism evidence="4 5">
    <name type="scientific">Scrofimicrobium canadense</name>
    <dbReference type="NCBI Taxonomy" id="2652290"/>
    <lineage>
        <taxon>Bacteria</taxon>
        <taxon>Bacillati</taxon>
        <taxon>Actinomycetota</taxon>
        <taxon>Actinomycetes</taxon>
        <taxon>Actinomycetales</taxon>
        <taxon>Actinomycetaceae</taxon>
        <taxon>Scrofimicrobium</taxon>
    </lineage>
</organism>
<dbReference type="InterPro" id="IPR010819">
    <property type="entry name" value="AGE/CE"/>
</dbReference>
<comment type="caution">
    <text evidence="4">The sequence shown here is derived from an EMBL/GenBank/DDBJ whole genome shotgun (WGS) entry which is preliminary data.</text>
</comment>
<dbReference type="InterPro" id="IPR012341">
    <property type="entry name" value="6hp_glycosidase-like_sf"/>
</dbReference>
<dbReference type="SUPFAM" id="SSF48208">
    <property type="entry name" value="Six-hairpin glycosidases"/>
    <property type="match status" value="1"/>
</dbReference>
<keyword evidence="2" id="KW-0413">Isomerase</keyword>
<dbReference type="EMBL" id="VULO01000005">
    <property type="protein sequence ID" value="MSS84171.1"/>
    <property type="molecule type" value="Genomic_DNA"/>
</dbReference>
<protein>
    <submittedName>
        <fullName evidence="4">N-acylglucosamine 2-epimerase</fullName>
    </submittedName>
</protein>
<evidence type="ECO:0000256" key="2">
    <source>
        <dbReference type="ARBA" id="ARBA00023235"/>
    </source>
</evidence>
<name>A0A6N7W439_9ACTO</name>
<dbReference type="Gene3D" id="1.50.10.10">
    <property type="match status" value="1"/>
</dbReference>
<comment type="similarity">
    <text evidence="1">Belongs to the N-acylglucosamine 2-epimerase family.</text>
</comment>
<evidence type="ECO:0000313" key="5">
    <source>
        <dbReference type="Proteomes" id="UP000470875"/>
    </source>
</evidence>
<proteinExistence type="inferred from homology"/>